<dbReference type="Pfam" id="PF12773">
    <property type="entry name" value="DZR"/>
    <property type="match status" value="1"/>
</dbReference>
<dbReference type="STRING" id="1577792.QX51_13235"/>
<dbReference type="AlphaFoldDB" id="A0A0B3WPH4"/>
<proteinExistence type="predicted"/>
<evidence type="ECO:0000259" key="1">
    <source>
        <dbReference type="Pfam" id="PF12773"/>
    </source>
</evidence>
<sequence>MVEVRKDISEVQICNKCGEINYDNVNFCQDCGYMLKDFTHVFCEVCGSKNSVENKICNECKNLL</sequence>
<protein>
    <recommendedName>
        <fullName evidence="1">DZANK-type domain-containing protein</fullName>
    </recommendedName>
</protein>
<evidence type="ECO:0000313" key="3">
    <source>
        <dbReference type="Proteomes" id="UP000031189"/>
    </source>
</evidence>
<evidence type="ECO:0000313" key="2">
    <source>
        <dbReference type="EMBL" id="KHS56405.1"/>
    </source>
</evidence>
<keyword evidence="3" id="KW-1185">Reference proteome</keyword>
<dbReference type="OrthoDB" id="9788304at2"/>
<accession>A0A0B3WPH4</accession>
<dbReference type="InterPro" id="IPR025874">
    <property type="entry name" value="DZR"/>
</dbReference>
<organism evidence="2 3">
    <name type="scientific">Terrisporobacter othiniensis</name>
    <dbReference type="NCBI Taxonomy" id="1577792"/>
    <lineage>
        <taxon>Bacteria</taxon>
        <taxon>Bacillati</taxon>
        <taxon>Bacillota</taxon>
        <taxon>Clostridia</taxon>
        <taxon>Peptostreptococcales</taxon>
        <taxon>Peptostreptococcaceae</taxon>
        <taxon>Terrisporobacter</taxon>
    </lineage>
</organism>
<dbReference type="Proteomes" id="UP000031189">
    <property type="component" value="Unassembled WGS sequence"/>
</dbReference>
<dbReference type="EMBL" id="JWHR01000112">
    <property type="protein sequence ID" value="KHS56405.1"/>
    <property type="molecule type" value="Genomic_DNA"/>
</dbReference>
<comment type="caution">
    <text evidence="2">The sequence shown here is derived from an EMBL/GenBank/DDBJ whole genome shotgun (WGS) entry which is preliminary data.</text>
</comment>
<reference evidence="2 3" key="1">
    <citation type="submission" date="2014-12" db="EMBL/GenBank/DDBJ databases">
        <title>Draft genome sequence of Terrisporobacter sp. 08-306576, isolated from the blood culture of a bacteremia patient.</title>
        <authorList>
            <person name="Lund L.C."/>
            <person name="Sydenham T.V."/>
            <person name="Hogh S.V."/>
            <person name="Skov M.N."/>
            <person name="Kemp M."/>
            <person name="Justesen U.S."/>
        </authorList>
    </citation>
    <scope>NUCLEOTIDE SEQUENCE [LARGE SCALE GENOMIC DNA]</scope>
    <source>
        <strain evidence="2 3">08-306576</strain>
    </source>
</reference>
<feature type="domain" description="DZANK-type" evidence="1">
    <location>
        <begin position="14"/>
        <end position="60"/>
    </location>
</feature>
<gene>
    <name evidence="2" type="ORF">QX51_13235</name>
</gene>
<name>A0A0B3WPH4_9FIRM</name>
<dbReference type="RefSeq" id="WP_039680373.1">
    <property type="nucleotide sequence ID" value="NZ_JAWGXO010000009.1"/>
</dbReference>